<reference evidence="2 3" key="1">
    <citation type="submission" date="2019-01" db="EMBL/GenBank/DDBJ databases">
        <title>Pseudolysobacter antarctica gen. nov., sp. nov., isolated from Fildes Peninsula, Antarctica.</title>
        <authorList>
            <person name="Wei Z."/>
            <person name="Peng F."/>
        </authorList>
    </citation>
    <scope>NUCLEOTIDE SEQUENCE [LARGE SCALE GENOMIC DNA]</scope>
    <source>
        <strain evidence="2 3">AQ6-296</strain>
    </source>
</reference>
<gene>
    <name evidence="2" type="ORF">ELE36_12450</name>
</gene>
<dbReference type="AlphaFoldDB" id="A0A411HL42"/>
<evidence type="ECO:0000259" key="1">
    <source>
        <dbReference type="Pfam" id="PF20033"/>
    </source>
</evidence>
<feature type="domain" description="DUF6438" evidence="1">
    <location>
        <begin position="39"/>
        <end position="144"/>
    </location>
</feature>
<evidence type="ECO:0000313" key="3">
    <source>
        <dbReference type="Proteomes" id="UP000291562"/>
    </source>
</evidence>
<evidence type="ECO:0000313" key="2">
    <source>
        <dbReference type="EMBL" id="QBB71097.1"/>
    </source>
</evidence>
<dbReference type="InterPro" id="IPR045497">
    <property type="entry name" value="DUF6438"/>
</dbReference>
<accession>A0A411HL42</accession>
<proteinExistence type="predicted"/>
<dbReference type="RefSeq" id="WP_129833768.1">
    <property type="nucleotide sequence ID" value="NZ_CP035704.1"/>
</dbReference>
<dbReference type="Pfam" id="PF20033">
    <property type="entry name" value="DUF6438"/>
    <property type="match status" value="1"/>
</dbReference>
<protein>
    <recommendedName>
        <fullName evidence="1">DUF6438 domain-containing protein</fullName>
    </recommendedName>
</protein>
<keyword evidence="3" id="KW-1185">Reference proteome</keyword>
<sequence>MKSFSLILFFLCVSSCTLVKPKSWVDSNDFTVTLSRWGYTVTVSPDGNVLFQGYKQVRVLGDSKSSISLEKYREIVKVVRDAHIEQLKNQYITQKDGCGEMTITDSSLMTIKVAADSKAKEVTFSNGCTWGSVKDETQRIDRLGQQIDSILDTHQWIGSPAS</sequence>
<dbReference type="KEGG" id="xbc:ELE36_12450"/>
<dbReference type="Proteomes" id="UP000291562">
    <property type="component" value="Chromosome"/>
</dbReference>
<dbReference type="EMBL" id="CP035704">
    <property type="protein sequence ID" value="QBB71097.1"/>
    <property type="molecule type" value="Genomic_DNA"/>
</dbReference>
<name>A0A411HL42_9GAMM</name>
<dbReference type="OrthoDB" id="7172369at2"/>
<organism evidence="2 3">
    <name type="scientific">Pseudolysobacter antarcticus</name>
    <dbReference type="NCBI Taxonomy" id="2511995"/>
    <lineage>
        <taxon>Bacteria</taxon>
        <taxon>Pseudomonadati</taxon>
        <taxon>Pseudomonadota</taxon>
        <taxon>Gammaproteobacteria</taxon>
        <taxon>Lysobacterales</taxon>
        <taxon>Rhodanobacteraceae</taxon>
        <taxon>Pseudolysobacter</taxon>
    </lineage>
</organism>